<comment type="function">
    <text evidence="1">Involved in nucleolar processing of pre-18S ribosomal RNA.</text>
</comment>
<gene>
    <name evidence="11" type="primary">utp7</name>
    <name evidence="11" type="ORF">VNI00_002323</name>
</gene>
<dbReference type="SUPFAM" id="SSF50978">
    <property type="entry name" value="WD40 repeat-like"/>
    <property type="match status" value="1"/>
</dbReference>
<keyword evidence="4 8" id="KW-0853">WD repeat</keyword>
<evidence type="ECO:0000313" key="12">
    <source>
        <dbReference type="Proteomes" id="UP001383192"/>
    </source>
</evidence>
<evidence type="ECO:0000256" key="9">
    <source>
        <dbReference type="SAM" id="MobiDB-lite"/>
    </source>
</evidence>
<dbReference type="InterPro" id="IPR036322">
    <property type="entry name" value="WD40_repeat_dom_sf"/>
</dbReference>
<evidence type="ECO:0000256" key="5">
    <source>
        <dbReference type="ARBA" id="ARBA00022737"/>
    </source>
</evidence>
<feature type="repeat" description="WD" evidence="8">
    <location>
        <begin position="295"/>
        <end position="329"/>
    </location>
</feature>
<feature type="region of interest" description="Disordered" evidence="9">
    <location>
        <begin position="476"/>
        <end position="608"/>
    </location>
</feature>
<proteinExistence type="predicted"/>
<feature type="compositionally biased region" description="Acidic residues" evidence="9">
    <location>
        <begin position="511"/>
        <end position="523"/>
    </location>
</feature>
<dbReference type="InterPro" id="IPR001680">
    <property type="entry name" value="WD40_rpt"/>
</dbReference>
<feature type="compositionally biased region" description="Polar residues" evidence="9">
    <location>
        <begin position="33"/>
        <end position="56"/>
    </location>
</feature>
<feature type="domain" description="BING4 C-terminal" evidence="10">
    <location>
        <begin position="384"/>
        <end position="463"/>
    </location>
</feature>
<dbReference type="GO" id="GO:0030686">
    <property type="term" value="C:90S preribosome"/>
    <property type="evidence" value="ECO:0007669"/>
    <property type="project" value="TreeGrafter"/>
</dbReference>
<dbReference type="GO" id="GO:0000462">
    <property type="term" value="P:maturation of SSU-rRNA from tricistronic rRNA transcript (SSU-rRNA, 5.8S rRNA, LSU-rRNA)"/>
    <property type="evidence" value="ECO:0007669"/>
    <property type="project" value="TreeGrafter"/>
</dbReference>
<keyword evidence="3" id="KW-0698">rRNA processing</keyword>
<dbReference type="PROSITE" id="PS50082">
    <property type="entry name" value="WD_REPEATS_2"/>
    <property type="match status" value="1"/>
</dbReference>
<dbReference type="SMART" id="SM01033">
    <property type="entry name" value="BING4CT"/>
    <property type="match status" value="1"/>
</dbReference>
<feature type="compositionally biased region" description="Basic and acidic residues" evidence="9">
    <location>
        <begin position="498"/>
        <end position="510"/>
    </location>
</feature>
<dbReference type="InterPro" id="IPR040315">
    <property type="entry name" value="WDR46/Utp7"/>
</dbReference>
<dbReference type="PANTHER" id="PTHR14085:SF3">
    <property type="entry name" value="WD REPEAT-CONTAINING PROTEIN 46"/>
    <property type="match status" value="1"/>
</dbReference>
<dbReference type="SMART" id="SM00320">
    <property type="entry name" value="WD40"/>
    <property type="match status" value="4"/>
</dbReference>
<keyword evidence="6" id="KW-0539">Nucleus</keyword>
<feature type="compositionally biased region" description="Basic residues" evidence="9">
    <location>
        <begin position="539"/>
        <end position="557"/>
    </location>
</feature>
<comment type="caution">
    <text evidence="11">The sequence shown here is derived from an EMBL/GenBank/DDBJ whole genome shotgun (WGS) entry which is preliminary data.</text>
</comment>
<dbReference type="EMBL" id="JAYKXP010000006">
    <property type="protein sequence ID" value="KAK7056606.1"/>
    <property type="molecule type" value="Genomic_DNA"/>
</dbReference>
<dbReference type="Gene3D" id="2.130.10.10">
    <property type="entry name" value="YVTN repeat-like/Quinoprotein amine dehydrogenase"/>
    <property type="match status" value="2"/>
</dbReference>
<dbReference type="FunFam" id="2.130.10.10:FF:000378">
    <property type="entry name" value="U3 small nucleolar RNA-associated protein 7"/>
    <property type="match status" value="1"/>
</dbReference>
<name>A0AAW0DVM9_9AGAR</name>
<evidence type="ECO:0000256" key="2">
    <source>
        <dbReference type="ARBA" id="ARBA00004604"/>
    </source>
</evidence>
<dbReference type="GO" id="GO:0032040">
    <property type="term" value="C:small-subunit processome"/>
    <property type="evidence" value="ECO:0007669"/>
    <property type="project" value="TreeGrafter"/>
</dbReference>
<evidence type="ECO:0000259" key="10">
    <source>
        <dbReference type="SMART" id="SM01033"/>
    </source>
</evidence>
<sequence length="608" mass="67788">MDALLAKADAIQPIKQSKKRKKSSESTSKSHDQTFNSILKQTSVPKSLQSSKSLPNDSKHKHIANKKLRAELNRASSHIAYSREMLADAELLLTGESGGIALENEMEKTWRLGQSSITQEAGQESAKGRRELKLDGGPYRIRYTRNGRHLAIAGKTGHVATFDWQTGTVNAELQLTEVVRDITFLQDHTFFAVAQQKYAFIYDSSGVEIHKLKHHIEPTRLEFLPYHYLLVSSSLTGHLKYQDTSTGQLVASHRTKFGSCTTMSQNLHNAVIHLGHQNGLVTLWTPNLPHPAVQLLAHLGPVSSVSIDPSTGGRYMSTAGKDGTVKVWDCRNWKGTVREWNTRGTGETELEWSAKGYLGIASGGSVNVYSPPTIHTAHQSQPPLYLTHPIPHRPLTSLRFAPFQDVLSIGHAAGISSILVPGAGEANFDSTEADPFENKKARREKEVKGLLDKLQPDMITLDPELIGSISVKSSIDTQTHDGKANPHTTSATPFARLSRIERLKVQGKIDETEENMEGDDDNDHGDHGKTKSREEREKRKMRGKGKSLKRYLRKQRKNVIDPAAVAIRAKLEKQKEERRREREKRKQGDMQDEGKKPSALDRFKRSDG</sequence>
<dbReference type="PROSITE" id="PS50294">
    <property type="entry name" value="WD_REPEATS_REGION"/>
    <property type="match status" value="1"/>
</dbReference>
<comment type="subcellular location">
    <subcellularLocation>
        <location evidence="2">Nucleus</location>
        <location evidence="2">Nucleolus</location>
    </subcellularLocation>
</comment>
<dbReference type="AlphaFoldDB" id="A0AAW0DVM9"/>
<feature type="region of interest" description="Disordered" evidence="9">
    <location>
        <begin position="1"/>
        <end position="61"/>
    </location>
</feature>
<dbReference type="InterPro" id="IPR015943">
    <property type="entry name" value="WD40/YVTN_repeat-like_dom_sf"/>
</dbReference>
<dbReference type="Pfam" id="PF00400">
    <property type="entry name" value="WD40"/>
    <property type="match status" value="1"/>
</dbReference>
<dbReference type="PANTHER" id="PTHR14085">
    <property type="entry name" value="WD-REPEAT PROTEIN BING4"/>
    <property type="match status" value="1"/>
</dbReference>
<organism evidence="11 12">
    <name type="scientific">Paramarasmius palmivorus</name>
    <dbReference type="NCBI Taxonomy" id="297713"/>
    <lineage>
        <taxon>Eukaryota</taxon>
        <taxon>Fungi</taxon>
        <taxon>Dikarya</taxon>
        <taxon>Basidiomycota</taxon>
        <taxon>Agaricomycotina</taxon>
        <taxon>Agaricomycetes</taxon>
        <taxon>Agaricomycetidae</taxon>
        <taxon>Agaricales</taxon>
        <taxon>Marasmiineae</taxon>
        <taxon>Marasmiaceae</taxon>
        <taxon>Paramarasmius</taxon>
    </lineage>
</organism>
<protein>
    <recommendedName>
        <fullName evidence="7">U three protein 7</fullName>
    </recommendedName>
</protein>
<dbReference type="InterPro" id="IPR012952">
    <property type="entry name" value="BING4_C_dom"/>
</dbReference>
<evidence type="ECO:0000256" key="1">
    <source>
        <dbReference type="ARBA" id="ARBA00004099"/>
    </source>
</evidence>
<keyword evidence="12" id="KW-1185">Reference proteome</keyword>
<reference evidence="11 12" key="1">
    <citation type="submission" date="2024-01" db="EMBL/GenBank/DDBJ databases">
        <title>A draft genome for a cacao thread blight-causing isolate of Paramarasmius palmivorus.</title>
        <authorList>
            <person name="Baruah I.K."/>
            <person name="Bukari Y."/>
            <person name="Amoako-Attah I."/>
            <person name="Meinhardt L.W."/>
            <person name="Bailey B.A."/>
            <person name="Cohen S.P."/>
        </authorList>
    </citation>
    <scope>NUCLEOTIDE SEQUENCE [LARGE SCALE GENOMIC DNA]</scope>
    <source>
        <strain evidence="11 12">GH-12</strain>
    </source>
</reference>
<dbReference type="Pfam" id="PF08149">
    <property type="entry name" value="BING4CT"/>
    <property type="match status" value="1"/>
</dbReference>
<evidence type="ECO:0000256" key="6">
    <source>
        <dbReference type="ARBA" id="ARBA00023242"/>
    </source>
</evidence>
<evidence type="ECO:0000256" key="8">
    <source>
        <dbReference type="PROSITE-ProRule" id="PRU00221"/>
    </source>
</evidence>
<feature type="compositionally biased region" description="Basic and acidic residues" evidence="9">
    <location>
        <begin position="569"/>
        <end position="608"/>
    </location>
</feature>
<evidence type="ECO:0000256" key="3">
    <source>
        <dbReference type="ARBA" id="ARBA00022552"/>
    </source>
</evidence>
<feature type="compositionally biased region" description="Basic and acidic residues" evidence="9">
    <location>
        <begin position="524"/>
        <end position="538"/>
    </location>
</feature>
<evidence type="ECO:0000256" key="4">
    <source>
        <dbReference type="ARBA" id="ARBA00022574"/>
    </source>
</evidence>
<dbReference type="Proteomes" id="UP001383192">
    <property type="component" value="Unassembled WGS sequence"/>
</dbReference>
<keyword evidence="5" id="KW-0677">Repeat</keyword>
<accession>A0AAW0DVM9</accession>
<evidence type="ECO:0000313" key="11">
    <source>
        <dbReference type="EMBL" id="KAK7056606.1"/>
    </source>
</evidence>
<evidence type="ECO:0000256" key="7">
    <source>
        <dbReference type="ARBA" id="ARBA00076453"/>
    </source>
</evidence>